<evidence type="ECO:0000313" key="1">
    <source>
        <dbReference type="EMBL" id="NYE85083.1"/>
    </source>
</evidence>
<dbReference type="EC" id="3.1.3.18" evidence="1"/>
<keyword evidence="2" id="KW-1185">Reference proteome</keyword>
<protein>
    <submittedName>
        <fullName evidence="1">Phosphoglycolate phosphatase</fullName>
        <ecNumber evidence="1">3.1.3.18</ecNumber>
    </submittedName>
</protein>
<dbReference type="Gene3D" id="3.40.50.1000">
    <property type="entry name" value="HAD superfamily/HAD-like"/>
    <property type="match status" value="1"/>
</dbReference>
<dbReference type="InterPro" id="IPR041492">
    <property type="entry name" value="HAD_2"/>
</dbReference>
<dbReference type="GO" id="GO:0008967">
    <property type="term" value="F:phosphoglycolate phosphatase activity"/>
    <property type="evidence" value="ECO:0007669"/>
    <property type="project" value="UniProtKB-EC"/>
</dbReference>
<gene>
    <name evidence="1" type="ORF">FHW18_004390</name>
</gene>
<dbReference type="Proteomes" id="UP000542125">
    <property type="component" value="Unassembled WGS sequence"/>
</dbReference>
<dbReference type="Gene3D" id="1.10.150.240">
    <property type="entry name" value="Putative phosphatase, domain 2"/>
    <property type="match status" value="1"/>
</dbReference>
<evidence type="ECO:0000313" key="2">
    <source>
        <dbReference type="Proteomes" id="UP000542125"/>
    </source>
</evidence>
<dbReference type="PANTHER" id="PTHR43434">
    <property type="entry name" value="PHOSPHOGLYCOLATE PHOSPHATASE"/>
    <property type="match status" value="1"/>
</dbReference>
<dbReference type="GO" id="GO:0005829">
    <property type="term" value="C:cytosol"/>
    <property type="evidence" value="ECO:0007669"/>
    <property type="project" value="TreeGrafter"/>
</dbReference>
<proteinExistence type="predicted"/>
<dbReference type="Pfam" id="PF13419">
    <property type="entry name" value="HAD_2"/>
    <property type="match status" value="1"/>
</dbReference>
<dbReference type="InterPro" id="IPR036412">
    <property type="entry name" value="HAD-like_sf"/>
</dbReference>
<dbReference type="SUPFAM" id="SSF56784">
    <property type="entry name" value="HAD-like"/>
    <property type="match status" value="1"/>
</dbReference>
<dbReference type="InterPro" id="IPR050155">
    <property type="entry name" value="HAD-like_hydrolase_sf"/>
</dbReference>
<sequence length="215" mass="23607">MKYSLAIFDFDGTLADSFGFFVSVVNRLAAHHGFRPIDTAHLDKVRGYDIKTLLRQVDLPLWKLPQVGNHYKRLMTESIHTIRLFEGIGPLLRQLADHGVVLAVVSSNSQENVRQVLGPDLSALVRHYECGAALLGKRTHLRRVLLHSGIPAHRAIYIGDETRDREAARAELIDFGAVTWGYATPAALEASGPTCMFESPATIAAALLPDNQSAA</sequence>
<dbReference type="PANTHER" id="PTHR43434:SF13">
    <property type="entry name" value="PHOSPHOGLYCOLATE PHOSPHATASE"/>
    <property type="match status" value="1"/>
</dbReference>
<dbReference type="SFLD" id="SFLDG01129">
    <property type="entry name" value="C1.5:_HAD__Beta-PGM__Phosphata"/>
    <property type="match status" value="1"/>
</dbReference>
<keyword evidence="1" id="KW-0378">Hydrolase</keyword>
<dbReference type="InterPro" id="IPR023198">
    <property type="entry name" value="PGP-like_dom2"/>
</dbReference>
<accession>A0A7Y9IXZ8</accession>
<organism evidence="1 2">
    <name type="scientific">Pigmentiphaga litoralis</name>
    <dbReference type="NCBI Taxonomy" id="516702"/>
    <lineage>
        <taxon>Bacteria</taxon>
        <taxon>Pseudomonadati</taxon>
        <taxon>Pseudomonadota</taxon>
        <taxon>Betaproteobacteria</taxon>
        <taxon>Burkholderiales</taxon>
        <taxon>Alcaligenaceae</taxon>
        <taxon>Pigmentiphaga</taxon>
    </lineage>
</organism>
<dbReference type="RefSeq" id="WP_179589093.1">
    <property type="nucleotide sequence ID" value="NZ_JACBYR010000002.1"/>
</dbReference>
<dbReference type="InterPro" id="IPR023214">
    <property type="entry name" value="HAD_sf"/>
</dbReference>
<reference evidence="1 2" key="1">
    <citation type="submission" date="2020-07" db="EMBL/GenBank/DDBJ databases">
        <title>Genomic Encyclopedia of Type Strains, Phase IV (KMG-V): Genome sequencing to study the core and pangenomes of soil and plant-associated prokaryotes.</title>
        <authorList>
            <person name="Whitman W."/>
        </authorList>
    </citation>
    <scope>NUCLEOTIDE SEQUENCE [LARGE SCALE GENOMIC DNA]</scope>
    <source>
        <strain evidence="1 2">SAS40</strain>
    </source>
</reference>
<comment type="caution">
    <text evidence="1">The sequence shown here is derived from an EMBL/GenBank/DDBJ whole genome shotgun (WGS) entry which is preliminary data.</text>
</comment>
<dbReference type="GO" id="GO:0006281">
    <property type="term" value="P:DNA repair"/>
    <property type="evidence" value="ECO:0007669"/>
    <property type="project" value="TreeGrafter"/>
</dbReference>
<dbReference type="AlphaFoldDB" id="A0A7Y9IXZ8"/>
<dbReference type="EMBL" id="JACBYR010000002">
    <property type="protein sequence ID" value="NYE85083.1"/>
    <property type="molecule type" value="Genomic_DNA"/>
</dbReference>
<dbReference type="SFLD" id="SFLDS00003">
    <property type="entry name" value="Haloacid_Dehalogenase"/>
    <property type="match status" value="1"/>
</dbReference>
<name>A0A7Y9IXZ8_9BURK</name>